<evidence type="ECO:0000313" key="2">
    <source>
        <dbReference type="Proteomes" id="UP000177126"/>
    </source>
</evidence>
<dbReference type="AlphaFoldDB" id="A0A1G2FUR7"/>
<comment type="caution">
    <text evidence="1">The sequence shown here is derived from an EMBL/GenBank/DDBJ whole genome shotgun (WGS) entry which is preliminary data.</text>
</comment>
<name>A0A1G2FUR7_9BACT</name>
<sequence length="181" mass="20426">MCHGAGREFFYDWQNAKAISASLTLIFILLELPEKETSAKIPQLMTVQTITKSGMHGGSLYGQFSSFIRTYLSSLYQRQTTPIIEMIQAMKIAYEFMFEPQEEMYQHDFRAGVFSEFGWLNTDCPGNACGLNPSLDAEYDMKKPCHGYKFSCHNVDTAAQQLTLLAGVAALHDKARQEIKS</sequence>
<accession>A0A1G2FUR7</accession>
<evidence type="ECO:0000313" key="1">
    <source>
        <dbReference type="EMBL" id="OGZ41824.1"/>
    </source>
</evidence>
<organism evidence="1 2">
    <name type="scientific">Candidatus Portnoybacteria bacterium RIFCSPLOWO2_02_FULL_39_11</name>
    <dbReference type="NCBI Taxonomy" id="1802001"/>
    <lineage>
        <taxon>Bacteria</taxon>
        <taxon>Candidatus Portnoyibacteriota</taxon>
    </lineage>
</organism>
<protein>
    <submittedName>
        <fullName evidence="1">Uncharacterized protein</fullName>
    </submittedName>
</protein>
<dbReference type="Proteomes" id="UP000177126">
    <property type="component" value="Unassembled WGS sequence"/>
</dbReference>
<reference evidence="1 2" key="1">
    <citation type="journal article" date="2016" name="Nat. Commun.">
        <title>Thousands of microbial genomes shed light on interconnected biogeochemical processes in an aquifer system.</title>
        <authorList>
            <person name="Anantharaman K."/>
            <person name="Brown C.T."/>
            <person name="Hug L.A."/>
            <person name="Sharon I."/>
            <person name="Castelle C.J."/>
            <person name="Probst A.J."/>
            <person name="Thomas B.C."/>
            <person name="Singh A."/>
            <person name="Wilkins M.J."/>
            <person name="Karaoz U."/>
            <person name="Brodie E.L."/>
            <person name="Williams K.H."/>
            <person name="Hubbard S.S."/>
            <person name="Banfield J.F."/>
        </authorList>
    </citation>
    <scope>NUCLEOTIDE SEQUENCE [LARGE SCALE GENOMIC DNA]</scope>
</reference>
<proteinExistence type="predicted"/>
<dbReference type="EMBL" id="MHNF01000007">
    <property type="protein sequence ID" value="OGZ41824.1"/>
    <property type="molecule type" value="Genomic_DNA"/>
</dbReference>
<gene>
    <name evidence="1" type="ORF">A3B04_03115</name>
</gene>